<keyword evidence="3" id="KW-0812">Transmembrane</keyword>
<sequence>MPEIQKDETASGKPLPSHAKVVVIGGGVVGCSILFHLAKFGWKDVVLLERDELTSGSSWHAAGQIHTISSDPNISRLQSYTIDLYKEIEETSGHSVGLHITGGFYAASTKEWYDYLKRERSKARYMGLHQEFISPSELAERHPLVDPKHYYAALWDDQDGDLDPSGATYAFAKSARVHGAQYFTHCGVTAMSQRSDGSWDLTTPKGQINAEYVVNCGGLWAREVGRMSGIHLPVQPMEHHYLITEKIPQIAERMEAMGEAGRLPAGIDYEANIYFRQERQGMLLGTYEPKSTPWKIGGTPWDFGHELLQPDLDRIADRLEMSFERIPTIGEAGIKDMINGPFTFGPDGNPMIGPVPGMKNYWVAVGVMAGFCQGGGVGLTMAEWMIEGEPSIDVWAMDVARFGEFATPEWGTIKSSENYERRFVMTFPNETLPKGRMQKTTALYDRLVAKGALMGQGFGLENALWFADGPEDAHEDPTFERNRSHDYVAREVKAVQEAVGGIEIANFAKHEFKGAGARAYLDHVLAGFVPKPGRLTLTPMLTPKGKLYGDLTVACLAEDHFILFGSGAMQEAHRRWFEKDLPGDLTYANVSDDWHGIALSGPKSRELLARLTREDVSAGAFKFRDLRQTFVAGVPVILNRISFSGELGYEIYCKSQYLLRLAEAIEEAGNDLGYRWYGARALMSMRLEKGWGVWTLEFRPDFNAVESGMDAFINWNKEFVGKAETEAVRTEGAKQKLVTMTIDVDGIDVSNDEAILKDSVAVGYVSSGGYAHRVGASMAMGYVAAENAAPGTILQVEILGDFYDATVLGAPIYDANGANMRA</sequence>
<dbReference type="InterPro" id="IPR013977">
    <property type="entry name" value="GcvT_C"/>
</dbReference>
<feature type="domain" description="Aminomethyltransferase C-terminal" evidence="6">
    <location>
        <begin position="736"/>
        <end position="814"/>
    </location>
</feature>
<dbReference type="EMBL" id="CYUD01000018">
    <property type="protein sequence ID" value="CUK17840.1"/>
    <property type="molecule type" value="Genomic_DNA"/>
</dbReference>
<evidence type="ECO:0000259" key="6">
    <source>
        <dbReference type="Pfam" id="PF08669"/>
    </source>
</evidence>
<evidence type="ECO:0000256" key="2">
    <source>
        <dbReference type="ARBA" id="ARBA00023002"/>
    </source>
</evidence>
<keyword evidence="2" id="KW-0560">Oxidoreductase</keyword>
<feature type="domain" description="FAD dependent oxidoreductase central" evidence="7">
    <location>
        <begin position="387"/>
        <end position="440"/>
    </location>
</feature>
<evidence type="ECO:0000259" key="5">
    <source>
        <dbReference type="Pfam" id="PF01571"/>
    </source>
</evidence>
<proteinExistence type="inferred from homology"/>
<feature type="domain" description="FAD dependent oxidoreductase" evidence="4">
    <location>
        <begin position="20"/>
        <end position="384"/>
    </location>
</feature>
<dbReference type="InterPro" id="IPR028896">
    <property type="entry name" value="GcvT/YgfZ/DmdA"/>
</dbReference>
<dbReference type="InterPro" id="IPR029043">
    <property type="entry name" value="GcvT/YgfZ_C"/>
</dbReference>
<dbReference type="GO" id="GO:0032259">
    <property type="term" value="P:methylation"/>
    <property type="evidence" value="ECO:0007669"/>
    <property type="project" value="UniProtKB-KW"/>
</dbReference>
<dbReference type="OrthoDB" id="7156675at2"/>
<dbReference type="GO" id="GO:0016491">
    <property type="term" value="F:oxidoreductase activity"/>
    <property type="evidence" value="ECO:0007669"/>
    <property type="project" value="UniProtKB-KW"/>
</dbReference>
<dbReference type="SUPFAM" id="SSF51905">
    <property type="entry name" value="FAD/NAD(P)-binding domain"/>
    <property type="match status" value="1"/>
</dbReference>
<dbReference type="Pfam" id="PF08669">
    <property type="entry name" value="GCV_T_C"/>
    <property type="match status" value="1"/>
</dbReference>
<dbReference type="STRING" id="1715692.RUE5091_04169"/>
<reference evidence="9" key="1">
    <citation type="submission" date="2015-09" db="EMBL/GenBank/DDBJ databases">
        <authorList>
            <person name="Rodrigo-Torres L."/>
            <person name="Arahal D.R."/>
        </authorList>
    </citation>
    <scope>NUCLEOTIDE SEQUENCE [LARGE SCALE GENOMIC DNA]</scope>
    <source>
        <strain evidence="9">CECT 5091</strain>
    </source>
</reference>
<dbReference type="InterPro" id="IPR027266">
    <property type="entry name" value="TrmE/GcvT-like"/>
</dbReference>
<dbReference type="GO" id="GO:0004047">
    <property type="term" value="F:aminomethyltransferase activity"/>
    <property type="evidence" value="ECO:0007669"/>
    <property type="project" value="UniProtKB-EC"/>
</dbReference>
<dbReference type="Gene3D" id="2.40.30.110">
    <property type="entry name" value="Aminomethyltransferase beta-barrel domains"/>
    <property type="match status" value="1"/>
</dbReference>
<dbReference type="Gene3D" id="3.50.50.60">
    <property type="entry name" value="FAD/NAD(P)-binding domain"/>
    <property type="match status" value="1"/>
</dbReference>
<dbReference type="Pfam" id="PF01571">
    <property type="entry name" value="GCV_T"/>
    <property type="match status" value="1"/>
</dbReference>
<comment type="similarity">
    <text evidence="1">Belongs to the GcvT family.</text>
</comment>
<dbReference type="InterPro" id="IPR032503">
    <property type="entry name" value="FAO_M"/>
</dbReference>
<evidence type="ECO:0000256" key="1">
    <source>
        <dbReference type="ARBA" id="ARBA00008609"/>
    </source>
</evidence>
<name>A0A0P1IJR3_9RHOB</name>
<dbReference type="SUPFAM" id="SSF103025">
    <property type="entry name" value="Folate-binding domain"/>
    <property type="match status" value="1"/>
</dbReference>
<dbReference type="Gene3D" id="3.30.9.10">
    <property type="entry name" value="D-Amino Acid Oxidase, subunit A, domain 2"/>
    <property type="match status" value="1"/>
</dbReference>
<evidence type="ECO:0000256" key="3">
    <source>
        <dbReference type="SAM" id="Phobius"/>
    </source>
</evidence>
<evidence type="ECO:0000259" key="7">
    <source>
        <dbReference type="Pfam" id="PF16350"/>
    </source>
</evidence>
<dbReference type="Pfam" id="PF01266">
    <property type="entry name" value="DAO"/>
    <property type="match status" value="1"/>
</dbReference>
<organism evidence="8 9">
    <name type="scientific">Ruegeria denitrificans</name>
    <dbReference type="NCBI Taxonomy" id="1715692"/>
    <lineage>
        <taxon>Bacteria</taxon>
        <taxon>Pseudomonadati</taxon>
        <taxon>Pseudomonadota</taxon>
        <taxon>Alphaproteobacteria</taxon>
        <taxon>Rhodobacterales</taxon>
        <taxon>Roseobacteraceae</taxon>
        <taxon>Ruegeria</taxon>
    </lineage>
</organism>
<dbReference type="Gene3D" id="3.30.1360.120">
    <property type="entry name" value="Probable tRNA modification gtpase trme, domain 1"/>
    <property type="match status" value="1"/>
</dbReference>
<evidence type="ECO:0000313" key="8">
    <source>
        <dbReference type="EMBL" id="CUK17840.1"/>
    </source>
</evidence>
<keyword evidence="3" id="KW-0472">Membrane</keyword>
<dbReference type="PANTHER" id="PTHR43757">
    <property type="entry name" value="AMINOMETHYLTRANSFERASE"/>
    <property type="match status" value="1"/>
</dbReference>
<dbReference type="SUPFAM" id="SSF54373">
    <property type="entry name" value="FAD-linked reductases, C-terminal domain"/>
    <property type="match status" value="1"/>
</dbReference>
<dbReference type="EC" id="2.1.2.10" evidence="8"/>
<dbReference type="Proteomes" id="UP000051260">
    <property type="component" value="Unassembled WGS sequence"/>
</dbReference>
<accession>A0A0P1IJR3</accession>
<dbReference type="InterPro" id="IPR006222">
    <property type="entry name" value="GCVT_N"/>
</dbReference>
<feature type="transmembrane region" description="Helical" evidence="3">
    <location>
        <begin position="21"/>
        <end position="42"/>
    </location>
</feature>
<dbReference type="InterPro" id="IPR036188">
    <property type="entry name" value="FAD/NAD-bd_sf"/>
</dbReference>
<evidence type="ECO:0000313" key="9">
    <source>
        <dbReference type="Proteomes" id="UP000051260"/>
    </source>
</evidence>
<dbReference type="GO" id="GO:0008168">
    <property type="term" value="F:methyltransferase activity"/>
    <property type="evidence" value="ECO:0007669"/>
    <property type="project" value="UniProtKB-KW"/>
</dbReference>
<dbReference type="PROSITE" id="PS51257">
    <property type="entry name" value="PROKAR_LIPOPROTEIN"/>
    <property type="match status" value="1"/>
</dbReference>
<gene>
    <name evidence="8" type="primary">gcvT_13</name>
    <name evidence="8" type="ORF">RUE5091_04169</name>
</gene>
<protein>
    <submittedName>
        <fullName evidence="8">Aminomethyltransferase</fullName>
        <ecNumber evidence="8">2.1.2.10</ecNumber>
    </submittedName>
</protein>
<keyword evidence="8" id="KW-0808">Transferase</keyword>
<keyword evidence="8" id="KW-0489">Methyltransferase</keyword>
<dbReference type="RefSeq" id="WP_058283785.1">
    <property type="nucleotide sequence ID" value="NZ_CYUD01000018.1"/>
</dbReference>
<dbReference type="InterPro" id="IPR006076">
    <property type="entry name" value="FAD-dep_OxRdtase"/>
</dbReference>
<dbReference type="Pfam" id="PF16350">
    <property type="entry name" value="FAO_M"/>
    <property type="match status" value="1"/>
</dbReference>
<dbReference type="SUPFAM" id="SSF101790">
    <property type="entry name" value="Aminomethyltransferase beta-barrel domain"/>
    <property type="match status" value="1"/>
</dbReference>
<keyword evidence="9" id="KW-1185">Reference proteome</keyword>
<dbReference type="PANTHER" id="PTHR43757:SF2">
    <property type="entry name" value="AMINOMETHYLTRANSFERASE, MITOCHONDRIAL"/>
    <property type="match status" value="1"/>
</dbReference>
<keyword evidence="3" id="KW-1133">Transmembrane helix</keyword>
<dbReference type="Gene3D" id="3.30.70.1400">
    <property type="entry name" value="Aminomethyltransferase beta-barrel domains"/>
    <property type="match status" value="1"/>
</dbReference>
<evidence type="ECO:0000259" key="4">
    <source>
        <dbReference type="Pfam" id="PF01266"/>
    </source>
</evidence>
<feature type="domain" description="GCVT N-terminal" evidence="5">
    <location>
        <begin position="443"/>
        <end position="717"/>
    </location>
</feature>
<dbReference type="AlphaFoldDB" id="A0A0P1IJR3"/>